<evidence type="ECO:0000256" key="3">
    <source>
        <dbReference type="PROSITE-ProRule" id="PRU00339"/>
    </source>
</evidence>
<dbReference type="STRING" id="1764295.A0A5B8MZB1"/>
<dbReference type="Pfam" id="PF13181">
    <property type="entry name" value="TPR_8"/>
    <property type="match status" value="1"/>
</dbReference>
<reference evidence="5 6" key="1">
    <citation type="submission" date="2018-07" db="EMBL/GenBank/DDBJ databases">
        <title>The complete nuclear genome of the prasinophyte Chloropicon primus (CCMP1205).</title>
        <authorList>
            <person name="Pombert J.-F."/>
            <person name="Otis C."/>
            <person name="Turmel M."/>
            <person name="Lemieux C."/>
        </authorList>
    </citation>
    <scope>NUCLEOTIDE SEQUENCE [LARGE SCALE GENOMIC DNA]</scope>
    <source>
        <strain evidence="5 6">CCMP1205</strain>
    </source>
</reference>
<dbReference type="InterPro" id="IPR021183">
    <property type="entry name" value="NatA_aux_su"/>
</dbReference>
<organism evidence="5 6">
    <name type="scientific">Chloropicon primus</name>
    <dbReference type="NCBI Taxonomy" id="1764295"/>
    <lineage>
        <taxon>Eukaryota</taxon>
        <taxon>Viridiplantae</taxon>
        <taxon>Chlorophyta</taxon>
        <taxon>Chloropicophyceae</taxon>
        <taxon>Chloropicales</taxon>
        <taxon>Chloropicaceae</taxon>
        <taxon>Chloropicon</taxon>
    </lineage>
</organism>
<evidence type="ECO:0000256" key="4">
    <source>
        <dbReference type="SAM" id="MobiDB-lite"/>
    </source>
</evidence>
<dbReference type="SUPFAM" id="SSF48452">
    <property type="entry name" value="TPR-like"/>
    <property type="match status" value="3"/>
</dbReference>
<dbReference type="InterPro" id="IPR019734">
    <property type="entry name" value="TPR_rpt"/>
</dbReference>
<dbReference type="PIRSF" id="PIRSF000422">
    <property type="entry name" value="N-terminal-AcTrfase-A_aux_su"/>
    <property type="match status" value="1"/>
</dbReference>
<dbReference type="GO" id="GO:0016740">
    <property type="term" value="F:transferase activity"/>
    <property type="evidence" value="ECO:0007669"/>
    <property type="project" value="UniProtKB-KW"/>
</dbReference>
<feature type="compositionally biased region" description="Basic and acidic residues" evidence="4">
    <location>
        <begin position="657"/>
        <end position="666"/>
    </location>
</feature>
<feature type="compositionally biased region" description="Basic and acidic residues" evidence="4">
    <location>
        <begin position="196"/>
        <end position="206"/>
    </location>
</feature>
<dbReference type="PROSITE" id="PS50005">
    <property type="entry name" value="TPR"/>
    <property type="match status" value="2"/>
</dbReference>
<keyword evidence="5" id="KW-0808">Transferase</keyword>
<dbReference type="Gene3D" id="1.25.40.1010">
    <property type="match status" value="1"/>
</dbReference>
<name>A0A5B8MZB1_9CHLO</name>
<feature type="region of interest" description="Disordered" evidence="4">
    <location>
        <begin position="1"/>
        <end position="23"/>
    </location>
</feature>
<accession>A0A5B8MZB1</accession>
<dbReference type="OrthoDB" id="10263032at2759"/>
<dbReference type="InterPro" id="IPR011990">
    <property type="entry name" value="TPR-like_helical_dom_sf"/>
</dbReference>
<keyword evidence="2 3" id="KW-0802">TPR repeat</keyword>
<gene>
    <name evidence="5" type="ORF">A3770_19p84310</name>
</gene>
<keyword evidence="1" id="KW-0677">Repeat</keyword>
<proteinExistence type="predicted"/>
<feature type="region of interest" description="Disordered" evidence="4">
    <location>
        <begin position="657"/>
        <end position="721"/>
    </location>
</feature>
<feature type="repeat" description="TPR" evidence="3">
    <location>
        <begin position="92"/>
        <end position="125"/>
    </location>
</feature>
<evidence type="ECO:0000256" key="2">
    <source>
        <dbReference type="ARBA" id="ARBA00022803"/>
    </source>
</evidence>
<dbReference type="EMBL" id="CP031052">
    <property type="protein sequence ID" value="QDZ25913.1"/>
    <property type="molecule type" value="Genomic_DNA"/>
</dbReference>
<evidence type="ECO:0000313" key="6">
    <source>
        <dbReference type="Proteomes" id="UP000316726"/>
    </source>
</evidence>
<keyword evidence="6" id="KW-1185">Reference proteome</keyword>
<dbReference type="GO" id="GO:0005737">
    <property type="term" value="C:cytoplasm"/>
    <property type="evidence" value="ECO:0007669"/>
    <property type="project" value="UniProtKB-ARBA"/>
</dbReference>
<dbReference type="AlphaFoldDB" id="A0A5B8MZB1"/>
<feature type="compositionally biased region" description="Low complexity" evidence="4">
    <location>
        <begin position="694"/>
        <end position="704"/>
    </location>
</feature>
<evidence type="ECO:0000256" key="1">
    <source>
        <dbReference type="ARBA" id="ARBA00022737"/>
    </source>
</evidence>
<dbReference type="PANTHER" id="PTHR22767">
    <property type="entry name" value="N-TERMINAL ACETYLTRANSFERASE-RELATED"/>
    <property type="match status" value="1"/>
</dbReference>
<feature type="compositionally biased region" description="Basic and acidic residues" evidence="4">
    <location>
        <begin position="705"/>
        <end position="721"/>
    </location>
</feature>
<feature type="repeat" description="TPR" evidence="3">
    <location>
        <begin position="266"/>
        <end position="299"/>
    </location>
</feature>
<feature type="compositionally biased region" description="Basic residues" evidence="4">
    <location>
        <begin position="682"/>
        <end position="693"/>
    </location>
</feature>
<dbReference type="Gene3D" id="1.25.40.1040">
    <property type="match status" value="1"/>
</dbReference>
<feature type="compositionally biased region" description="Low complexity" evidence="4">
    <location>
        <begin position="208"/>
        <end position="224"/>
    </location>
</feature>
<dbReference type="PANTHER" id="PTHR22767:SF2">
    <property type="entry name" value="N(ALPHA)-ACETYLTRANSFERASE 15_16, ISOFORM A"/>
    <property type="match status" value="1"/>
</dbReference>
<sequence length="963" mass="111045">MSKGKKVGGTKLSPEEKRQLPSKEQSLFRQIVKFYETKQYKKGLKAAEQILKKHPEHGETLSMKGLTLNCLERKEEAYEFVKKGLRNDLSSHVCWHVFGLLYRSDHDYKEAIKCYLNALRLDKENIQILRDLSLLQIQMRDLNGFVQTRRQLLTLRPAQRTNWIAFAVSHHLVRNYDMCLHVIDAYEKTTTQDTAKAQDQKKDRGNDSSSSSSNNNSSGSGSSSPDEQFETSEMVLYKARVMEESKQFDKAIGLILSEDNKLLDKLGAKEALGRMYLGSGQLDKAEALYRELIDRNPENTRYHDGLFNAMELLGVDKGFEEDVLPLQVRQKMIREYEALKEKHPKCIAFVRRIIDLHSCEDDPKGENFANAVDVYARPWLKKGVPSLFQSLKALYKNDKNVDLIGNLFESYEKSLRGEEKLPKEEDKQAPDVLVWVLAFLAQHYDYVGQIQKALEKVDSAISHTPTVIELYTIKSKIMKHAGHLDSAALLSDHARQLDLADRYLNCHTVKYMLRAGQINEANSLAVLFTKDNVSSNSKDEDKKKKEKTDPLESLKNLHEMQCMWYEYEIGRAYLKLAHSDNGFENTGRALHKFNYILKHFDDMQEDQFDFHSYCLRKMTLRSYLDMLKFEDKIYAHPFYSKGAWGAIRCYLQLHDDPPSERKQKEQEQEELMLAKMTPNERKKYKAKQRKLAKQKQQQSEAESAADAKEGGKGNKDTRPFLVKEEEESQKLLYTEKPLEEAHKLLQKLQEYQKDDPQVDTQLLLFEWAMRSNKLLMALQAVRRALKIDRKHPEAHKAFVRLVLENQKEGDCKKKLHPVVDKVMTNYITEIIGSASTLEEYTKNYIEVVGSTSMLHGLAGVEAMCLVKPRENAEELLKKNLIGKSWFGASYLSGRVTTHESCEAVHKCLQREDKFRVLEQEWKQNCAKHFPYSAYFEGSRVAELAENPSSVLKVQSALDSLAIQ</sequence>
<evidence type="ECO:0000313" key="5">
    <source>
        <dbReference type="EMBL" id="QDZ25913.1"/>
    </source>
</evidence>
<protein>
    <submittedName>
        <fullName evidence="5">Acetyltransferase</fullName>
    </submittedName>
</protein>
<feature type="region of interest" description="Disordered" evidence="4">
    <location>
        <begin position="191"/>
        <end position="229"/>
    </location>
</feature>
<dbReference type="SMART" id="SM00028">
    <property type="entry name" value="TPR"/>
    <property type="match status" value="6"/>
</dbReference>
<dbReference type="Proteomes" id="UP000316726">
    <property type="component" value="Chromosome 19"/>
</dbReference>
<dbReference type="Pfam" id="PF12569">
    <property type="entry name" value="NatA_aux_su"/>
    <property type="match status" value="1"/>
</dbReference>